<feature type="transmembrane region" description="Helical" evidence="7">
    <location>
        <begin position="410"/>
        <end position="431"/>
    </location>
</feature>
<dbReference type="InterPro" id="IPR011701">
    <property type="entry name" value="MFS"/>
</dbReference>
<keyword evidence="4 7" id="KW-1133">Transmembrane helix</keyword>
<dbReference type="PROSITE" id="PS50850">
    <property type="entry name" value="MFS"/>
    <property type="match status" value="1"/>
</dbReference>
<feature type="transmembrane region" description="Helical" evidence="7">
    <location>
        <begin position="476"/>
        <end position="497"/>
    </location>
</feature>
<dbReference type="PANTHER" id="PTHR43791:SF38">
    <property type="entry name" value="MAJOR FACILITATOR SUPERFAMILY (MFS) PROFILE DOMAIN-CONTAINING PROTEIN"/>
    <property type="match status" value="1"/>
</dbReference>
<dbReference type="InterPro" id="IPR036259">
    <property type="entry name" value="MFS_trans_sf"/>
</dbReference>
<name>A0A8H4N2X2_9PEZI</name>
<feature type="transmembrane region" description="Helical" evidence="7">
    <location>
        <begin position="443"/>
        <end position="464"/>
    </location>
</feature>
<dbReference type="PANTHER" id="PTHR43791">
    <property type="entry name" value="PERMEASE-RELATED"/>
    <property type="match status" value="1"/>
</dbReference>
<dbReference type="GO" id="GO:0022857">
    <property type="term" value="F:transmembrane transporter activity"/>
    <property type="evidence" value="ECO:0007669"/>
    <property type="project" value="InterPro"/>
</dbReference>
<feature type="transmembrane region" description="Helical" evidence="7">
    <location>
        <begin position="384"/>
        <end position="404"/>
    </location>
</feature>
<feature type="region of interest" description="Disordered" evidence="6">
    <location>
        <begin position="1"/>
        <end position="37"/>
    </location>
</feature>
<evidence type="ECO:0000256" key="1">
    <source>
        <dbReference type="ARBA" id="ARBA00004141"/>
    </source>
</evidence>
<dbReference type="Proteomes" id="UP000572817">
    <property type="component" value="Unassembled WGS sequence"/>
</dbReference>
<feature type="transmembrane region" description="Helical" evidence="7">
    <location>
        <begin position="314"/>
        <end position="333"/>
    </location>
</feature>
<keyword evidence="2" id="KW-0813">Transport</keyword>
<feature type="transmembrane region" description="Helical" evidence="7">
    <location>
        <begin position="169"/>
        <end position="191"/>
    </location>
</feature>
<comment type="caution">
    <text evidence="9">The sequence shown here is derived from an EMBL/GenBank/DDBJ whole genome shotgun (WGS) entry which is preliminary data.</text>
</comment>
<sequence>MGQSETGSVRASMDKANKPQAEQVEMSAEIDGPVKPGDVDEELEEALRNYVPGSPEEKKLLRKIDLRLMPILWIMYILNYVDRTNIVTFALTPPWGNAKIAGMEDDLNLDDQKYAWVLSIFFFGYLLCEVPSNMILSRSRPSLFLPGIMIVWGALSAAMASAQTYGAMLAFRFVVGCIESGFFPGVLYLLSCWYTSGELGKRFTIFYTAATLSGAFGGLISGGITDGLHNAHGITGWRWLFIVEGVCTCGVAFCAIFILLDYPATSPSLSLEEKQLATIRLIADTRSREAEASNASRLTHGQAFTAAVIDYRTWFFLVLLMLNVGSGTISYFIPTLTKTLGYDDVTAQYMTVPIYIVAAFVANCAAIVADRVQRKRGGNGGRRPFVATFLCLGCVCSVVCAAVTQKVVRYVMTCFVAAGIWTALPLALAWISNTINSPPEKRAIVLALVNACGNLSSVYGSRIWPDKDKPDYRMGWGVTAGFLGAATIMVLVSPLVFRLPVKELNTATREEGPRGEEARAEEGETR</sequence>
<feature type="transmembrane region" description="Helical" evidence="7">
    <location>
        <begin position="143"/>
        <end position="163"/>
    </location>
</feature>
<dbReference type="InterPro" id="IPR020846">
    <property type="entry name" value="MFS_dom"/>
</dbReference>
<evidence type="ECO:0000256" key="6">
    <source>
        <dbReference type="SAM" id="MobiDB-lite"/>
    </source>
</evidence>
<evidence type="ECO:0000256" key="3">
    <source>
        <dbReference type="ARBA" id="ARBA00022692"/>
    </source>
</evidence>
<feature type="domain" description="Major facilitator superfamily (MFS) profile" evidence="8">
    <location>
        <begin position="68"/>
        <end position="504"/>
    </location>
</feature>
<feature type="transmembrane region" description="Helical" evidence="7">
    <location>
        <begin position="114"/>
        <end position="136"/>
    </location>
</feature>
<feature type="transmembrane region" description="Helical" evidence="7">
    <location>
        <begin position="353"/>
        <end position="372"/>
    </location>
</feature>
<accession>A0A8H4N2X2</accession>
<evidence type="ECO:0000256" key="2">
    <source>
        <dbReference type="ARBA" id="ARBA00022448"/>
    </source>
</evidence>
<evidence type="ECO:0000313" key="9">
    <source>
        <dbReference type="EMBL" id="KAF4304046.1"/>
    </source>
</evidence>
<dbReference type="FunFam" id="1.20.1250.20:FF:000057">
    <property type="entry name" value="MFS general substrate transporter"/>
    <property type="match status" value="1"/>
</dbReference>
<gene>
    <name evidence="9" type="ORF">GTA08_BOTSDO07392</name>
</gene>
<evidence type="ECO:0000259" key="8">
    <source>
        <dbReference type="PROSITE" id="PS50850"/>
    </source>
</evidence>
<evidence type="ECO:0000256" key="5">
    <source>
        <dbReference type="ARBA" id="ARBA00023136"/>
    </source>
</evidence>
<proteinExistence type="predicted"/>
<dbReference type="AlphaFoldDB" id="A0A8H4N2X2"/>
<dbReference type="Pfam" id="PF07690">
    <property type="entry name" value="MFS_1"/>
    <property type="match status" value="1"/>
</dbReference>
<comment type="subcellular location">
    <subcellularLocation>
        <location evidence="1">Membrane</location>
        <topology evidence="1">Multi-pass membrane protein</topology>
    </subcellularLocation>
</comment>
<keyword evidence="3 7" id="KW-0812">Transmembrane</keyword>
<organism evidence="9 10">
    <name type="scientific">Botryosphaeria dothidea</name>
    <dbReference type="NCBI Taxonomy" id="55169"/>
    <lineage>
        <taxon>Eukaryota</taxon>
        <taxon>Fungi</taxon>
        <taxon>Dikarya</taxon>
        <taxon>Ascomycota</taxon>
        <taxon>Pezizomycotina</taxon>
        <taxon>Dothideomycetes</taxon>
        <taxon>Dothideomycetes incertae sedis</taxon>
        <taxon>Botryosphaeriales</taxon>
        <taxon>Botryosphaeriaceae</taxon>
        <taxon>Botryosphaeria</taxon>
    </lineage>
</organism>
<dbReference type="OrthoDB" id="2962993at2759"/>
<dbReference type="FunFam" id="1.20.1250.20:FF:000013">
    <property type="entry name" value="MFS general substrate transporter"/>
    <property type="match status" value="1"/>
</dbReference>
<feature type="transmembrane region" description="Helical" evidence="7">
    <location>
        <begin position="203"/>
        <end position="224"/>
    </location>
</feature>
<protein>
    <submittedName>
        <fullName evidence="9">Major facilitator superfamily</fullName>
    </submittedName>
</protein>
<evidence type="ECO:0000256" key="7">
    <source>
        <dbReference type="SAM" id="Phobius"/>
    </source>
</evidence>
<evidence type="ECO:0000256" key="4">
    <source>
        <dbReference type="ARBA" id="ARBA00022989"/>
    </source>
</evidence>
<feature type="transmembrane region" description="Helical" evidence="7">
    <location>
        <begin position="236"/>
        <end position="260"/>
    </location>
</feature>
<dbReference type="Gene3D" id="1.20.1250.20">
    <property type="entry name" value="MFS general substrate transporter like domains"/>
    <property type="match status" value="2"/>
</dbReference>
<dbReference type="EMBL" id="WWBZ02000051">
    <property type="protein sequence ID" value="KAF4304046.1"/>
    <property type="molecule type" value="Genomic_DNA"/>
</dbReference>
<keyword evidence="10" id="KW-1185">Reference proteome</keyword>
<reference evidence="9" key="1">
    <citation type="submission" date="2020-04" db="EMBL/GenBank/DDBJ databases">
        <title>Genome Assembly and Annotation of Botryosphaeria dothidea sdau 11-99, a Latent Pathogen of Apple Fruit Ring Rot in China.</title>
        <authorList>
            <person name="Yu C."/>
            <person name="Diao Y."/>
            <person name="Lu Q."/>
            <person name="Zhao J."/>
            <person name="Cui S."/>
            <person name="Peng C."/>
            <person name="He B."/>
            <person name="Liu H."/>
        </authorList>
    </citation>
    <scope>NUCLEOTIDE SEQUENCE [LARGE SCALE GENOMIC DNA]</scope>
    <source>
        <strain evidence="9">Sdau11-99</strain>
    </source>
</reference>
<dbReference type="GO" id="GO:0016020">
    <property type="term" value="C:membrane"/>
    <property type="evidence" value="ECO:0007669"/>
    <property type="project" value="UniProtKB-SubCell"/>
</dbReference>
<dbReference type="SUPFAM" id="SSF103473">
    <property type="entry name" value="MFS general substrate transporter"/>
    <property type="match status" value="1"/>
</dbReference>
<evidence type="ECO:0000313" key="10">
    <source>
        <dbReference type="Proteomes" id="UP000572817"/>
    </source>
</evidence>
<keyword evidence="5 7" id="KW-0472">Membrane</keyword>